<reference evidence="1 2" key="1">
    <citation type="submission" date="2020-01" db="EMBL/GenBank/DDBJ databases">
        <title>Natronorubrum sp. JWXQ-INN 674 isolated from Inner Mongolia Autonomous Region of China.</title>
        <authorList>
            <person name="Xue Q."/>
        </authorList>
    </citation>
    <scope>NUCLEOTIDE SEQUENCE [LARGE SCALE GENOMIC DNA]</scope>
    <source>
        <strain evidence="1 2">JWXQ-INN-674</strain>
    </source>
</reference>
<name>A0A6B0VR60_9EURY</name>
<comment type="caution">
    <text evidence="1">The sequence shown here is derived from an EMBL/GenBank/DDBJ whole genome shotgun (WGS) entry which is preliminary data.</text>
</comment>
<gene>
    <name evidence="1" type="ORF">GS429_19080</name>
</gene>
<dbReference type="EMBL" id="WUYX01000069">
    <property type="protein sequence ID" value="MXV64130.1"/>
    <property type="molecule type" value="Genomic_DNA"/>
</dbReference>
<organism evidence="1 2">
    <name type="scientific">Natronorubrum halalkaliphilum</name>
    <dbReference type="NCBI Taxonomy" id="2691917"/>
    <lineage>
        <taxon>Archaea</taxon>
        <taxon>Methanobacteriati</taxon>
        <taxon>Methanobacteriota</taxon>
        <taxon>Stenosarchaea group</taxon>
        <taxon>Halobacteria</taxon>
        <taxon>Halobacteriales</taxon>
        <taxon>Natrialbaceae</taxon>
        <taxon>Natronorubrum</taxon>
    </lineage>
</organism>
<protein>
    <submittedName>
        <fullName evidence="1">Uncharacterized protein</fullName>
    </submittedName>
</protein>
<sequence>MNGERCFGRFVVDRLEEVLGDEQQSYRYYFPIEAVRFREFERPRPTRWRETTRLGSRR</sequence>
<evidence type="ECO:0000313" key="2">
    <source>
        <dbReference type="Proteomes" id="UP000434101"/>
    </source>
</evidence>
<evidence type="ECO:0000313" key="1">
    <source>
        <dbReference type="EMBL" id="MXV64130.1"/>
    </source>
</evidence>
<dbReference type="Proteomes" id="UP000434101">
    <property type="component" value="Unassembled WGS sequence"/>
</dbReference>
<proteinExistence type="predicted"/>
<keyword evidence="2" id="KW-1185">Reference proteome</keyword>
<dbReference type="RefSeq" id="WP_160067137.1">
    <property type="nucleotide sequence ID" value="NZ_WUYX01000069.1"/>
</dbReference>
<dbReference type="AlphaFoldDB" id="A0A6B0VR60"/>
<accession>A0A6B0VR60</accession>